<dbReference type="InterPro" id="IPR039604">
    <property type="entry name" value="Bfr1"/>
</dbReference>
<dbReference type="EMBL" id="JBBBZM010000008">
    <property type="protein sequence ID" value="KAL0639817.1"/>
    <property type="molecule type" value="Genomic_DNA"/>
</dbReference>
<keyword evidence="1" id="KW-0175">Coiled coil</keyword>
<evidence type="ECO:0000256" key="1">
    <source>
        <dbReference type="SAM" id="Coils"/>
    </source>
</evidence>
<evidence type="ECO:0000313" key="3">
    <source>
        <dbReference type="EMBL" id="KAL0639817.1"/>
    </source>
</evidence>
<name>A0ABR3GV85_9PEZI</name>
<evidence type="ECO:0000313" key="4">
    <source>
        <dbReference type="Proteomes" id="UP001447188"/>
    </source>
</evidence>
<feature type="compositionally biased region" description="Low complexity" evidence="2">
    <location>
        <begin position="373"/>
        <end position="389"/>
    </location>
</feature>
<dbReference type="PANTHER" id="PTHR31027">
    <property type="entry name" value="NUCLEAR SEGREGATION PROTEIN BFR1"/>
    <property type="match status" value="1"/>
</dbReference>
<keyword evidence="4" id="KW-1185">Reference proteome</keyword>
<proteinExistence type="predicted"/>
<feature type="region of interest" description="Disordered" evidence="2">
    <location>
        <begin position="357"/>
        <end position="389"/>
    </location>
</feature>
<feature type="region of interest" description="Disordered" evidence="2">
    <location>
        <begin position="1"/>
        <end position="27"/>
    </location>
</feature>
<feature type="compositionally biased region" description="Basic and acidic residues" evidence="2">
    <location>
        <begin position="10"/>
        <end position="27"/>
    </location>
</feature>
<reference evidence="3 4" key="1">
    <citation type="submission" date="2024-02" db="EMBL/GenBank/DDBJ databases">
        <title>Discinaceae phylogenomics.</title>
        <authorList>
            <person name="Dirks A.C."/>
            <person name="James T.Y."/>
        </authorList>
    </citation>
    <scope>NUCLEOTIDE SEQUENCE [LARGE SCALE GENOMIC DNA]</scope>
    <source>
        <strain evidence="3 4">ACD0624</strain>
    </source>
</reference>
<feature type="region of interest" description="Disordered" evidence="2">
    <location>
        <begin position="453"/>
        <end position="503"/>
    </location>
</feature>
<feature type="coiled-coil region" evidence="1">
    <location>
        <begin position="163"/>
        <end position="258"/>
    </location>
</feature>
<sequence>MTDYATTSVEDSKKNFVQKPEKPDQEQFDKDIKIAQDEHAAVKEQINAIKARLDLVKTPGKSPRQQELYEELNELRNSQQAKKGGRAKIEDQMRELDTSIKARIKEQNIAKGKFPYKTVGELDDAVKRLEAGVESGKLKLVDERKSLAEISSLNRVRKSLVSFGEAQKVIDAEKAQFDELKQQKKDPEMQALNDKYESIKQQLDELKAEQDAAFKDLNGLRDERTRLQDEQQAKWHTIQRLKDDYFAAKNAYRVYEQEAWKIKREKRAKQEKELKQAYRRETAQRKMEEASEKAYTSEILTCEGLIGFFDPSSAEAARKAKLVAEPRALAAQSTRVVEDTKSPGIKLVKKEEDYFIGGGGKKKGKKGRKEAVSPGAEAPASEAHSSSSGKFNLNVGILEELAKIDVDTPMGKDDVPKTLEKLREKLAWYKKHQEIKTKENIAKAQKEIERLDAEAAKEDGYEPNSTYTAPIKEVEPEATAAVEEKPVEENSTAEEPKEEEKAE</sequence>
<dbReference type="Proteomes" id="UP001447188">
    <property type="component" value="Unassembled WGS sequence"/>
</dbReference>
<dbReference type="PANTHER" id="PTHR31027:SF2">
    <property type="entry name" value="LEBERCILIN DOMAIN-CONTAINING PROTEIN"/>
    <property type="match status" value="1"/>
</dbReference>
<comment type="caution">
    <text evidence="3">The sequence shown here is derived from an EMBL/GenBank/DDBJ whole genome shotgun (WGS) entry which is preliminary data.</text>
</comment>
<feature type="compositionally biased region" description="Basic and acidic residues" evidence="2">
    <location>
        <begin position="482"/>
        <end position="503"/>
    </location>
</feature>
<protein>
    <submittedName>
        <fullName evidence="3">Multicopy suppressor of BFA (Brefeldin A)</fullName>
    </submittedName>
</protein>
<evidence type="ECO:0000256" key="2">
    <source>
        <dbReference type="SAM" id="MobiDB-lite"/>
    </source>
</evidence>
<accession>A0ABR3GV85</accession>
<gene>
    <name evidence="3" type="primary">BFR1</name>
    <name evidence="3" type="ORF">Q9L58_001133</name>
</gene>
<organism evidence="3 4">
    <name type="scientific">Discina gigas</name>
    <dbReference type="NCBI Taxonomy" id="1032678"/>
    <lineage>
        <taxon>Eukaryota</taxon>
        <taxon>Fungi</taxon>
        <taxon>Dikarya</taxon>
        <taxon>Ascomycota</taxon>
        <taxon>Pezizomycotina</taxon>
        <taxon>Pezizomycetes</taxon>
        <taxon>Pezizales</taxon>
        <taxon>Discinaceae</taxon>
        <taxon>Discina</taxon>
    </lineage>
</organism>